<dbReference type="EMBL" id="SRLE01000001">
    <property type="protein sequence ID" value="TGD76080.1"/>
    <property type="molecule type" value="Genomic_DNA"/>
</dbReference>
<feature type="region of interest" description="Disordered" evidence="1">
    <location>
        <begin position="132"/>
        <end position="158"/>
    </location>
</feature>
<protein>
    <submittedName>
        <fullName evidence="2">Uncharacterized protein</fullName>
    </submittedName>
</protein>
<evidence type="ECO:0000256" key="1">
    <source>
        <dbReference type="SAM" id="MobiDB-lite"/>
    </source>
</evidence>
<evidence type="ECO:0000313" key="3">
    <source>
        <dbReference type="Proteomes" id="UP000298050"/>
    </source>
</evidence>
<evidence type="ECO:0000313" key="2">
    <source>
        <dbReference type="EMBL" id="TGD76080.1"/>
    </source>
</evidence>
<dbReference type="AlphaFoldDB" id="A0A4Z0M9J9"/>
<dbReference type="RefSeq" id="WP_135440657.1">
    <property type="nucleotide sequence ID" value="NZ_SRLE01000001.1"/>
</dbReference>
<keyword evidence="3" id="KW-1185">Reference proteome</keyword>
<comment type="caution">
    <text evidence="2">The sequence shown here is derived from an EMBL/GenBank/DDBJ whole genome shotgun (WGS) entry which is preliminary data.</text>
</comment>
<name>A0A4Z0M9J9_9GAMM</name>
<dbReference type="OrthoDB" id="5406074at2"/>
<organism evidence="2 3">
    <name type="scientific">Mangrovimicrobium sediminis</name>
    <dbReference type="NCBI Taxonomy" id="2562682"/>
    <lineage>
        <taxon>Bacteria</taxon>
        <taxon>Pseudomonadati</taxon>
        <taxon>Pseudomonadota</taxon>
        <taxon>Gammaproteobacteria</taxon>
        <taxon>Cellvibrionales</taxon>
        <taxon>Halieaceae</taxon>
        <taxon>Mangrovimicrobium</taxon>
    </lineage>
</organism>
<sequence>MKANFESQLLGGGSRYSLQEGEWIAVDFAECFIQQSFCYGNNPLTTYSYASFPWRFPESFRYASTFIDSFMLGDDEAVVVLMQTPPEMAYLGVTPYVHNRRNPVTQGRGLVAASYSDTVNHLRMGAFLADPNEPVDPNDALDPNDPLDPNAPGTGSGYGVAALAPATPSPAQLSGAAAGSFPFDRLTAFIMTGNREVADTLTAVLDASGLPASAVNVLPIPVGAPELPLFTGYRFESDEFSLIGRFTFPDDPVAQQNWNAAKPVAVYRIGDDAAASATYPLENYAPRQTGVSEYVLLPGIEQRLDDLVSALRLRHPEATANVFYDGKVGAGRGWDCIAGYLRCAFDNQDALYIQQITDPEFLRLRSDPGNFWYVVGVNHRRTGKARYTNHSVYYRRLAGGVSSIDDSTAAGSAAYYAEAYSAGLAIGDFEDFYVFRIARDCDVDELALGYCMEVPYPTGQDPIGVDDNDSLYLVSRSYLEEISGVGPDISEVVPPVVMVYR</sequence>
<dbReference type="Proteomes" id="UP000298050">
    <property type="component" value="Unassembled WGS sequence"/>
</dbReference>
<gene>
    <name evidence="2" type="ORF">E4634_00580</name>
</gene>
<accession>A0A4Z0M9J9</accession>
<proteinExistence type="predicted"/>
<feature type="compositionally biased region" description="Low complexity" evidence="1">
    <location>
        <begin position="137"/>
        <end position="152"/>
    </location>
</feature>
<reference evidence="2 3" key="1">
    <citation type="submission" date="2019-04" db="EMBL/GenBank/DDBJ databases">
        <title>Taxonomy of novel Haliea sp. from mangrove soil of West Coast of India.</title>
        <authorList>
            <person name="Verma A."/>
            <person name="Kumar P."/>
            <person name="Krishnamurthi S."/>
        </authorList>
    </citation>
    <scope>NUCLEOTIDE SEQUENCE [LARGE SCALE GENOMIC DNA]</scope>
    <source>
        <strain evidence="2 3">SAOS-164</strain>
    </source>
</reference>